<name>A0A8J3RGC1_9ACTN</name>
<feature type="domain" description="FtsX extracellular" evidence="2">
    <location>
        <begin position="227"/>
        <end position="312"/>
    </location>
</feature>
<proteinExistence type="predicted"/>
<dbReference type="RefSeq" id="WP_203889198.1">
    <property type="nucleotide sequence ID" value="NZ_BOOH01000009.1"/>
</dbReference>
<keyword evidence="4" id="KW-1185">Reference proteome</keyword>
<comment type="caution">
    <text evidence="3">The sequence shown here is derived from an EMBL/GenBank/DDBJ whole genome shotgun (WGS) entry which is preliminary data.</text>
</comment>
<protein>
    <recommendedName>
        <fullName evidence="2">FtsX extracellular domain-containing protein</fullName>
    </recommendedName>
</protein>
<reference evidence="3 4" key="1">
    <citation type="submission" date="2021-01" db="EMBL/GenBank/DDBJ databases">
        <title>Whole genome shotgun sequence of Planobispora longispora NBRC 13918.</title>
        <authorList>
            <person name="Komaki H."/>
            <person name="Tamura T."/>
        </authorList>
    </citation>
    <scope>NUCLEOTIDE SEQUENCE [LARGE SCALE GENOMIC DNA]</scope>
    <source>
        <strain evidence="3 4">NBRC 13918</strain>
    </source>
</reference>
<dbReference type="AlphaFoldDB" id="A0A8J3RGC1"/>
<gene>
    <name evidence="3" type="ORF">Plo01_08970</name>
</gene>
<dbReference type="Gene3D" id="3.30.70.3040">
    <property type="match status" value="1"/>
</dbReference>
<feature type="region of interest" description="Disordered" evidence="1">
    <location>
        <begin position="1"/>
        <end position="22"/>
    </location>
</feature>
<evidence type="ECO:0000259" key="2">
    <source>
        <dbReference type="Pfam" id="PF18075"/>
    </source>
</evidence>
<dbReference type="Pfam" id="PF18075">
    <property type="entry name" value="FtsX_ECD"/>
    <property type="match status" value="1"/>
</dbReference>
<dbReference type="Proteomes" id="UP000616724">
    <property type="component" value="Unassembled WGS sequence"/>
</dbReference>
<accession>A0A8J3RGC1</accession>
<evidence type="ECO:0000313" key="4">
    <source>
        <dbReference type="Proteomes" id="UP000616724"/>
    </source>
</evidence>
<evidence type="ECO:0000313" key="3">
    <source>
        <dbReference type="EMBL" id="GIH74468.1"/>
    </source>
</evidence>
<dbReference type="InterPro" id="IPR040690">
    <property type="entry name" value="FtsX_ECD"/>
</dbReference>
<sequence>MPFPEHAGPSSGDEELSFGGGPDREPWLRNRVEGWLRAHSRLAAVCVVAAVVLGAAGIGGRYLHERSREPLPPPASAFPEQVRFMVILCGGYGPGEGRGRCPGRRKAGEAEYTAVAERMRAMPELAEAFYVSGEGHGKPTVRRAVMGEEAAEGVPFTPHLRGTLRRDADFAAVAARVDAFPEVEAVVREFPDVWSGKADLAVRLCATADRLEEECARNRPGGTAGAATDAEKEAVLDRLWDLPGVETVYLQDRDHLARMLRRHGPQGADGETAPPPEQLYETFYVKLSRRAEPAEADRTAEALESLPGVGEVLPVMPAG</sequence>
<organism evidence="3 4">
    <name type="scientific">Planobispora longispora</name>
    <dbReference type="NCBI Taxonomy" id="28887"/>
    <lineage>
        <taxon>Bacteria</taxon>
        <taxon>Bacillati</taxon>
        <taxon>Actinomycetota</taxon>
        <taxon>Actinomycetes</taxon>
        <taxon>Streptosporangiales</taxon>
        <taxon>Streptosporangiaceae</taxon>
        <taxon>Planobispora</taxon>
    </lineage>
</organism>
<evidence type="ECO:0000256" key="1">
    <source>
        <dbReference type="SAM" id="MobiDB-lite"/>
    </source>
</evidence>
<dbReference type="EMBL" id="BOOH01000009">
    <property type="protein sequence ID" value="GIH74468.1"/>
    <property type="molecule type" value="Genomic_DNA"/>
</dbReference>